<dbReference type="FunFam" id="1.20.1280.290:FF:000004">
    <property type="entry name" value="Sugar transporter SWEET"/>
    <property type="match status" value="1"/>
</dbReference>
<protein>
    <recommendedName>
        <fullName evidence="12">Sugar transporter SWEET</fullName>
    </recommendedName>
</protein>
<proteinExistence type="inferred from homology"/>
<evidence type="ECO:0000256" key="8">
    <source>
        <dbReference type="ARBA" id="ARBA00022737"/>
    </source>
</evidence>
<dbReference type="KEGG" id="aten:116292060"/>
<name>A0A6P8HFG7_ACTTE</name>
<keyword evidence="8" id="KW-0677">Repeat</keyword>
<keyword evidence="13" id="KW-1185">Reference proteome</keyword>
<reference evidence="14" key="1">
    <citation type="submission" date="2025-08" db="UniProtKB">
        <authorList>
            <consortium name="RefSeq"/>
        </authorList>
    </citation>
    <scope>IDENTIFICATION</scope>
    <source>
        <tissue evidence="14">Tentacle</tissue>
    </source>
</reference>
<dbReference type="GO" id="GO:0005886">
    <property type="term" value="C:plasma membrane"/>
    <property type="evidence" value="ECO:0007669"/>
    <property type="project" value="UniProtKB-SubCell"/>
</dbReference>
<evidence type="ECO:0000256" key="11">
    <source>
        <dbReference type="ARBA" id="ARBA00023136"/>
    </source>
</evidence>
<keyword evidence="5" id="KW-1003">Cell membrane</keyword>
<dbReference type="Pfam" id="PF03083">
    <property type="entry name" value="MtN3_slv"/>
    <property type="match status" value="2"/>
</dbReference>
<accession>A0A6P8HFG7</accession>
<evidence type="ECO:0000256" key="3">
    <source>
        <dbReference type="ARBA" id="ARBA00007809"/>
    </source>
</evidence>
<dbReference type="OrthoDB" id="409725at2759"/>
<dbReference type="InterPro" id="IPR047664">
    <property type="entry name" value="SWEET"/>
</dbReference>
<dbReference type="AlphaFoldDB" id="A0A6P8HFG7"/>
<organism evidence="13 14">
    <name type="scientific">Actinia tenebrosa</name>
    <name type="common">Australian red waratah sea anemone</name>
    <dbReference type="NCBI Taxonomy" id="6105"/>
    <lineage>
        <taxon>Eukaryota</taxon>
        <taxon>Metazoa</taxon>
        <taxon>Cnidaria</taxon>
        <taxon>Anthozoa</taxon>
        <taxon>Hexacorallia</taxon>
        <taxon>Actiniaria</taxon>
        <taxon>Actiniidae</taxon>
        <taxon>Actinia</taxon>
    </lineage>
</organism>
<comment type="function">
    <text evidence="12">Mediates sugar transport across membranes.</text>
</comment>
<dbReference type="GO" id="GO:0000139">
    <property type="term" value="C:Golgi membrane"/>
    <property type="evidence" value="ECO:0007669"/>
    <property type="project" value="UniProtKB-SubCell"/>
</dbReference>
<evidence type="ECO:0000256" key="9">
    <source>
        <dbReference type="ARBA" id="ARBA00022989"/>
    </source>
</evidence>
<gene>
    <name evidence="14" type="primary">LOC116292060</name>
</gene>
<dbReference type="InParanoid" id="A0A6P8HFG7"/>
<keyword evidence="7 12" id="KW-0812">Transmembrane</keyword>
<dbReference type="GeneID" id="116292060"/>
<comment type="caution">
    <text evidence="12">Lacks conserved residue(s) required for the propagation of feature annotation.</text>
</comment>
<feature type="transmembrane region" description="Helical" evidence="12">
    <location>
        <begin position="65"/>
        <end position="85"/>
    </location>
</feature>
<keyword evidence="10" id="KW-0333">Golgi apparatus</keyword>
<dbReference type="GO" id="GO:0051119">
    <property type="term" value="F:sugar transmembrane transporter activity"/>
    <property type="evidence" value="ECO:0007669"/>
    <property type="project" value="InterPro"/>
</dbReference>
<keyword evidence="6 12" id="KW-0762">Sugar transport</keyword>
<dbReference type="RefSeq" id="XP_031555159.1">
    <property type="nucleotide sequence ID" value="XM_031699299.1"/>
</dbReference>
<dbReference type="PANTHER" id="PTHR10791">
    <property type="entry name" value="RAG1-ACTIVATING PROTEIN 1"/>
    <property type="match status" value="1"/>
</dbReference>
<sequence length="227" mass="25007">MDSKLMISWTATLSQAGLLLTGAQTCLRIIRNGSTGEVALFPFLACCLSSVLWTKYGLLQEDFPITLISCAGMISQSIYILIYYTNVNARDKKNISVKLLLAFLTVTSILSYIKYYVEDVETASMHLGFVCSGFSVAVYGSPLVSLATVIRKKSTECLTFSLCIANFIVSLQWLMYGQIVQDNFIKIPNGVGVLLSTIQVSLFICYPSKPQKTITYTPGTKPSKLEI</sequence>
<feature type="transmembrane region" description="Helical" evidence="12">
    <location>
        <begin position="157"/>
        <end position="175"/>
    </location>
</feature>
<evidence type="ECO:0000256" key="5">
    <source>
        <dbReference type="ARBA" id="ARBA00022475"/>
    </source>
</evidence>
<feature type="transmembrane region" description="Helical" evidence="12">
    <location>
        <begin position="97"/>
        <end position="115"/>
    </location>
</feature>
<feature type="transmembrane region" description="Helical" evidence="12">
    <location>
        <begin position="187"/>
        <end position="206"/>
    </location>
</feature>
<evidence type="ECO:0000256" key="6">
    <source>
        <dbReference type="ARBA" id="ARBA00022597"/>
    </source>
</evidence>
<evidence type="ECO:0000256" key="7">
    <source>
        <dbReference type="ARBA" id="ARBA00022692"/>
    </source>
</evidence>
<evidence type="ECO:0000313" key="14">
    <source>
        <dbReference type="RefSeq" id="XP_031555159.1"/>
    </source>
</evidence>
<comment type="similarity">
    <text evidence="3 12">Belongs to the SWEET sugar transporter family.</text>
</comment>
<evidence type="ECO:0000256" key="1">
    <source>
        <dbReference type="ARBA" id="ARBA00004651"/>
    </source>
</evidence>
<dbReference type="Gene3D" id="1.20.1280.290">
    <property type="match status" value="2"/>
</dbReference>
<dbReference type="Proteomes" id="UP000515163">
    <property type="component" value="Unplaced"/>
</dbReference>
<dbReference type="PANTHER" id="PTHR10791:SF112">
    <property type="entry name" value="SUGAR TRANSPORTER SWEET1"/>
    <property type="match status" value="1"/>
</dbReference>
<evidence type="ECO:0000256" key="2">
    <source>
        <dbReference type="ARBA" id="ARBA00004653"/>
    </source>
</evidence>
<evidence type="ECO:0000256" key="10">
    <source>
        <dbReference type="ARBA" id="ARBA00023034"/>
    </source>
</evidence>
<keyword evidence="4 12" id="KW-0813">Transport</keyword>
<comment type="subcellular location">
    <subcellularLocation>
        <location evidence="1">Cell membrane</location>
        <topology evidence="1">Multi-pass membrane protein</topology>
    </subcellularLocation>
    <subcellularLocation>
        <location evidence="2">Golgi apparatus membrane</location>
        <topology evidence="2">Multi-pass membrane protein</topology>
    </subcellularLocation>
</comment>
<evidence type="ECO:0000313" key="13">
    <source>
        <dbReference type="Proteomes" id="UP000515163"/>
    </source>
</evidence>
<keyword evidence="9 12" id="KW-1133">Transmembrane helix</keyword>
<feature type="transmembrane region" description="Helical" evidence="12">
    <location>
        <begin position="127"/>
        <end position="150"/>
    </location>
</feature>
<dbReference type="InterPro" id="IPR004316">
    <property type="entry name" value="SWEET_rpt"/>
</dbReference>
<keyword evidence="11 12" id="KW-0472">Membrane</keyword>
<feature type="transmembrane region" description="Helical" evidence="12">
    <location>
        <begin position="39"/>
        <end position="59"/>
    </location>
</feature>
<evidence type="ECO:0000256" key="12">
    <source>
        <dbReference type="RuleBase" id="RU910715"/>
    </source>
</evidence>
<evidence type="ECO:0000256" key="4">
    <source>
        <dbReference type="ARBA" id="ARBA00022448"/>
    </source>
</evidence>